<dbReference type="PANTHER" id="PTHR23155:SF1116">
    <property type="entry name" value="OS12G0273300 PROTEIN"/>
    <property type="match status" value="1"/>
</dbReference>
<comment type="similarity">
    <text evidence="1">Belongs to the disease resistance NB-LRR family.</text>
</comment>
<sequence length="908" mass="103179">MQVAAGGMSPLLRKLGDLLMAELSLDKRTRKGIESLRRELPVMLAALHMVGEVPPEQLDPVVKAWAHQVRELSYDMEDAVDAYMVRVEEEGHKPANLKNRVKKFVRKTSRLFTKGKDLRQIVTSIDDAQDLAMQLDELHQRYGLDLHGANAAAGASSIDPRLMSMYKDVRELVGISGRTKELIDMLFAPDGSEHRLKTVSIVGFGGLGKTTLAKAVYDKIVRSHFDCGAFVSIGRNPDVNKVFKDVLYGLDKQKYDNIHNTARDQKHLIDEVRYFLENKRYFIIIDDIWNEKMWEIINCAFPENNRGNRVITTTRIISVSEKCCASHLGIYKMKPLSSNDSETLFYKRIFNDGKGCPQHLLEVTKGILKKCGGVPLAIITIASLLANKQVRTEEQWSTVLKSIGRGITEGGTVDDMRKILSFSYHDLPPHLKSCLLYMSVFPEDDNIRRDRLIWTWIAQGFVQQKEAEENSLFELGERCFNELINRSMVQLVDFDYYSEHFCRLHDMVLELICSLSREENFVSTLDDVGQSTCLQSKVRRLSLQVQDCRIEHTSPLATIDLSYVRSFTGLSTSINLIPSLSRFHVLRVLDLEGCDFSEGGNPSLRHISKLFHLRYLGLRGTHVGELPKGLGKLRFLQIFDLEDADIKELPSDVTQLGQLRCLYVDFMTRLPKGMGHLKEAQVLSGIDIGKCPDLVRELRNVTGLRELHIKWDVSAHIESKKTLQGILVESLSSLNKIHTLTILSTSRQSLDVMGECWVAPPHLRRFELYGDAYFSRMPEWIKRDPLLLTELSVLRIGFDGLLLQAEDMRILGMLPALAILSLFAPSKMLLKQEAMPMVERLWLYTSVRKMIDDGSYDPGLGLVNLLSLEHADVMLMRDNAKVQEVEQVEAALMDAIRDHPNHFTLKLW</sequence>
<evidence type="ECO:0000256" key="5">
    <source>
        <dbReference type="ARBA" id="ARBA00022821"/>
    </source>
</evidence>
<feature type="domain" description="Disease resistance protein winged helix" evidence="9">
    <location>
        <begin position="440"/>
        <end position="512"/>
    </location>
</feature>
<dbReference type="GO" id="GO:0043531">
    <property type="term" value="F:ADP binding"/>
    <property type="evidence" value="ECO:0007669"/>
    <property type="project" value="InterPro"/>
</dbReference>
<accession>A0A0E0IUJ1</accession>
<dbReference type="InterPro" id="IPR027417">
    <property type="entry name" value="P-loop_NTPase"/>
</dbReference>
<dbReference type="Gene3D" id="3.80.10.10">
    <property type="entry name" value="Ribonuclease Inhibitor"/>
    <property type="match status" value="1"/>
</dbReference>
<keyword evidence="12" id="KW-1185">Reference proteome</keyword>
<dbReference type="Gene3D" id="1.10.10.10">
    <property type="entry name" value="Winged helix-like DNA-binding domain superfamily/Winged helix DNA-binding domain"/>
    <property type="match status" value="1"/>
</dbReference>
<evidence type="ECO:0000256" key="2">
    <source>
        <dbReference type="ARBA" id="ARBA00022614"/>
    </source>
</evidence>
<dbReference type="EnsemblPlants" id="ONIVA10G16030.1">
    <property type="protein sequence ID" value="ONIVA10G16030.1"/>
    <property type="gene ID" value="ONIVA10G16030"/>
</dbReference>
<dbReference type="AlphaFoldDB" id="A0A0E0IUJ1"/>
<dbReference type="PANTHER" id="PTHR23155">
    <property type="entry name" value="DISEASE RESISTANCE PROTEIN RP"/>
    <property type="match status" value="1"/>
</dbReference>
<feature type="domain" description="NB-ARC" evidence="7">
    <location>
        <begin position="181"/>
        <end position="351"/>
    </location>
</feature>
<keyword evidence="5" id="KW-0611">Plant defense</keyword>
<dbReference type="InterPro" id="IPR058922">
    <property type="entry name" value="WHD_DRP"/>
</dbReference>
<evidence type="ECO:0000256" key="4">
    <source>
        <dbReference type="ARBA" id="ARBA00022741"/>
    </source>
</evidence>
<dbReference type="Pfam" id="PF23559">
    <property type="entry name" value="WHD_DRP"/>
    <property type="match status" value="1"/>
</dbReference>
<evidence type="ECO:0000259" key="8">
    <source>
        <dbReference type="Pfam" id="PF18052"/>
    </source>
</evidence>
<evidence type="ECO:0000256" key="6">
    <source>
        <dbReference type="ARBA" id="ARBA00023054"/>
    </source>
</evidence>
<dbReference type="InterPro" id="IPR055414">
    <property type="entry name" value="LRR_R13L4/SHOC2-like"/>
</dbReference>
<dbReference type="STRING" id="4536.A0A0E0IUJ1"/>
<name>A0A0E0IUJ1_ORYNI</name>
<keyword evidence="4" id="KW-0547">Nucleotide-binding</keyword>
<dbReference type="FunFam" id="3.40.50.300:FF:001091">
    <property type="entry name" value="Probable disease resistance protein At1g61300"/>
    <property type="match status" value="1"/>
</dbReference>
<dbReference type="InterPro" id="IPR036388">
    <property type="entry name" value="WH-like_DNA-bd_sf"/>
</dbReference>
<dbReference type="OMA" id="IWTWIAQ"/>
<dbReference type="InterPro" id="IPR044974">
    <property type="entry name" value="Disease_R_plants"/>
</dbReference>
<keyword evidence="6" id="KW-0175">Coiled coil</keyword>
<dbReference type="Pfam" id="PF23598">
    <property type="entry name" value="LRR_14"/>
    <property type="match status" value="2"/>
</dbReference>
<dbReference type="Gramene" id="ONIVA10G16030.1">
    <property type="protein sequence ID" value="ONIVA10G16030.1"/>
    <property type="gene ID" value="ONIVA10G16030"/>
</dbReference>
<organism evidence="11">
    <name type="scientific">Oryza nivara</name>
    <name type="common">Indian wild rice</name>
    <name type="synonym">Oryza sativa f. spontanea</name>
    <dbReference type="NCBI Taxonomy" id="4536"/>
    <lineage>
        <taxon>Eukaryota</taxon>
        <taxon>Viridiplantae</taxon>
        <taxon>Streptophyta</taxon>
        <taxon>Embryophyta</taxon>
        <taxon>Tracheophyta</taxon>
        <taxon>Spermatophyta</taxon>
        <taxon>Magnoliopsida</taxon>
        <taxon>Liliopsida</taxon>
        <taxon>Poales</taxon>
        <taxon>Poaceae</taxon>
        <taxon>BOP clade</taxon>
        <taxon>Oryzoideae</taxon>
        <taxon>Oryzeae</taxon>
        <taxon>Oryzinae</taxon>
        <taxon>Oryza</taxon>
    </lineage>
</organism>
<dbReference type="GO" id="GO:0042742">
    <property type="term" value="P:defense response to bacterium"/>
    <property type="evidence" value="ECO:0007669"/>
    <property type="project" value="UniProtKB-ARBA"/>
</dbReference>
<dbReference type="InterPro" id="IPR038005">
    <property type="entry name" value="RX-like_CC"/>
</dbReference>
<keyword evidence="3" id="KW-0677">Repeat</keyword>
<dbReference type="GO" id="GO:0002758">
    <property type="term" value="P:innate immune response-activating signaling pathway"/>
    <property type="evidence" value="ECO:0007669"/>
    <property type="project" value="UniProtKB-ARBA"/>
</dbReference>
<protein>
    <submittedName>
        <fullName evidence="11">Uncharacterized protein</fullName>
    </submittedName>
</protein>
<dbReference type="eggNOG" id="KOG4658">
    <property type="taxonomic scope" value="Eukaryota"/>
</dbReference>
<evidence type="ECO:0000313" key="12">
    <source>
        <dbReference type="Proteomes" id="UP000006591"/>
    </source>
</evidence>
<feature type="domain" description="Disease resistance R13L4/SHOC-2-like LRR" evidence="10">
    <location>
        <begin position="564"/>
        <end position="824"/>
    </location>
</feature>
<dbReference type="Pfam" id="PF00931">
    <property type="entry name" value="NB-ARC"/>
    <property type="match status" value="1"/>
</dbReference>
<keyword evidence="2" id="KW-0433">Leucine-rich repeat</keyword>
<evidence type="ECO:0000259" key="10">
    <source>
        <dbReference type="Pfam" id="PF23598"/>
    </source>
</evidence>
<dbReference type="Proteomes" id="UP000006591">
    <property type="component" value="Chromosome 10"/>
</dbReference>
<dbReference type="InterPro" id="IPR042197">
    <property type="entry name" value="Apaf_helical"/>
</dbReference>
<dbReference type="Pfam" id="PF18052">
    <property type="entry name" value="Rx_N"/>
    <property type="match status" value="1"/>
</dbReference>
<evidence type="ECO:0000256" key="1">
    <source>
        <dbReference type="ARBA" id="ARBA00008894"/>
    </source>
</evidence>
<dbReference type="CDD" id="cd14798">
    <property type="entry name" value="RX-CC_like"/>
    <property type="match status" value="1"/>
</dbReference>
<dbReference type="Gene3D" id="3.40.50.300">
    <property type="entry name" value="P-loop containing nucleotide triphosphate hydrolases"/>
    <property type="match status" value="1"/>
</dbReference>
<dbReference type="InterPro" id="IPR041118">
    <property type="entry name" value="Rx_N"/>
</dbReference>
<dbReference type="SUPFAM" id="SSF52058">
    <property type="entry name" value="L domain-like"/>
    <property type="match status" value="1"/>
</dbReference>
<evidence type="ECO:0000313" key="11">
    <source>
        <dbReference type="EnsemblPlants" id="ONIVA10G16030.1"/>
    </source>
</evidence>
<feature type="domain" description="Disease resistance N-terminal" evidence="8">
    <location>
        <begin position="8"/>
        <end position="99"/>
    </location>
</feature>
<dbReference type="GO" id="GO:0009626">
    <property type="term" value="P:plant-type hypersensitive response"/>
    <property type="evidence" value="ECO:0007669"/>
    <property type="project" value="UniProtKB-ARBA"/>
</dbReference>
<dbReference type="Gene3D" id="1.20.5.4130">
    <property type="match status" value="1"/>
</dbReference>
<dbReference type="InterPro" id="IPR002182">
    <property type="entry name" value="NB-ARC"/>
</dbReference>
<dbReference type="FunFam" id="1.10.10.10:FF:000322">
    <property type="entry name" value="Probable disease resistance protein At1g63360"/>
    <property type="match status" value="1"/>
</dbReference>
<reference evidence="11" key="1">
    <citation type="submission" date="2015-04" db="UniProtKB">
        <authorList>
            <consortium name="EnsemblPlants"/>
        </authorList>
    </citation>
    <scope>IDENTIFICATION</scope>
    <source>
        <strain evidence="11">SL10</strain>
    </source>
</reference>
<feature type="domain" description="Disease resistance R13L4/SHOC-2-like LRR" evidence="10">
    <location>
        <begin position="827"/>
        <end position="904"/>
    </location>
</feature>
<dbReference type="PRINTS" id="PR00364">
    <property type="entry name" value="DISEASERSIST"/>
</dbReference>
<dbReference type="SUPFAM" id="SSF52540">
    <property type="entry name" value="P-loop containing nucleoside triphosphate hydrolases"/>
    <property type="match status" value="1"/>
</dbReference>
<evidence type="ECO:0000259" key="9">
    <source>
        <dbReference type="Pfam" id="PF23559"/>
    </source>
</evidence>
<evidence type="ECO:0000256" key="3">
    <source>
        <dbReference type="ARBA" id="ARBA00022737"/>
    </source>
</evidence>
<dbReference type="Gene3D" id="1.10.8.430">
    <property type="entry name" value="Helical domain of apoptotic protease-activating factors"/>
    <property type="match status" value="1"/>
</dbReference>
<evidence type="ECO:0000259" key="7">
    <source>
        <dbReference type="Pfam" id="PF00931"/>
    </source>
</evidence>
<dbReference type="HOGENOM" id="CLU_000837_25_0_1"/>
<reference evidence="11" key="2">
    <citation type="submission" date="2018-04" db="EMBL/GenBank/DDBJ databases">
        <title>OnivRS2 (Oryza nivara Reference Sequence Version 2).</title>
        <authorList>
            <person name="Zhang J."/>
            <person name="Kudrna D."/>
            <person name="Lee S."/>
            <person name="Talag J."/>
            <person name="Rajasekar S."/>
            <person name="Welchert J."/>
            <person name="Hsing Y.-I."/>
            <person name="Wing R.A."/>
        </authorList>
    </citation>
    <scope>NUCLEOTIDE SEQUENCE [LARGE SCALE GENOMIC DNA]</scope>
</reference>
<dbReference type="InterPro" id="IPR032675">
    <property type="entry name" value="LRR_dom_sf"/>
</dbReference>
<proteinExistence type="inferred from homology"/>